<gene>
    <name evidence="1" type="ORF">CO662_20680</name>
</gene>
<proteinExistence type="predicted"/>
<dbReference type="RefSeq" id="WP_097543818.1">
    <property type="nucleotide sequence ID" value="NZ_NWSK01000013.1"/>
</dbReference>
<comment type="caution">
    <text evidence="1">The sequence shown here is derived from an EMBL/GenBank/DDBJ whole genome shotgun (WGS) entry which is preliminary data.</text>
</comment>
<evidence type="ECO:0000313" key="1">
    <source>
        <dbReference type="EMBL" id="PDS49918.1"/>
    </source>
</evidence>
<dbReference type="Proteomes" id="UP000219972">
    <property type="component" value="Unassembled WGS sequence"/>
</dbReference>
<dbReference type="EMBL" id="NWSL01000013">
    <property type="protein sequence ID" value="PDS49918.1"/>
    <property type="molecule type" value="Genomic_DNA"/>
</dbReference>
<sequence length="233" mass="26380">MWPKDALRKISDPSTSEADYALAVRTLTRELLVRAKQKKFFPLVGIHVVSTVADFDLMLAPAAEELEWDKHKTALTCLWPDYQVVLDGVIDVAPIKLAMSQTSSASMRQLLFVCQSIGTITELESMAAHVLFEPNEQEYETIAVLTPVAHIEAEEQFKMALPQKYRERLKWIELRRDPKLTTSGVLLPGVAMSNAERAGFRSFEETSSYVPDIFRSRYNFEKRPKPTSGLSMI</sequence>
<protein>
    <submittedName>
        <fullName evidence="1">Uncharacterized protein</fullName>
    </submittedName>
</protein>
<accession>A0ABX4J404</accession>
<reference evidence="1 2" key="1">
    <citation type="submission" date="2017-09" db="EMBL/GenBank/DDBJ databases">
        <title>Comparative genomics of rhizobia isolated from Phaseolus vulgaris in China.</title>
        <authorList>
            <person name="Tong W."/>
        </authorList>
    </citation>
    <scope>NUCLEOTIDE SEQUENCE [LARGE SCALE GENOMIC DNA]</scope>
    <source>
        <strain evidence="1 2">Y27</strain>
    </source>
</reference>
<keyword evidence="2" id="KW-1185">Reference proteome</keyword>
<organism evidence="1 2">
    <name type="scientific">Rhizobium anhuiense</name>
    <dbReference type="NCBI Taxonomy" id="1184720"/>
    <lineage>
        <taxon>Bacteria</taxon>
        <taxon>Pseudomonadati</taxon>
        <taxon>Pseudomonadota</taxon>
        <taxon>Alphaproteobacteria</taxon>
        <taxon>Hyphomicrobiales</taxon>
        <taxon>Rhizobiaceae</taxon>
        <taxon>Rhizobium/Agrobacterium group</taxon>
        <taxon>Rhizobium</taxon>
    </lineage>
</organism>
<evidence type="ECO:0000313" key="2">
    <source>
        <dbReference type="Proteomes" id="UP000219972"/>
    </source>
</evidence>
<name>A0ABX4J404_9HYPH</name>